<gene>
    <name evidence="2" type="ORF">AVDCRST_MAG42-2748</name>
</gene>
<feature type="domain" description="Glyoxalase/fosfomycin resistance/dioxygenase" evidence="1">
    <location>
        <begin position="9"/>
        <end position="109"/>
    </location>
</feature>
<dbReference type="PANTHER" id="PTHR33993:SF1">
    <property type="entry name" value="GLYOXALASE FAMILY PROTEIN"/>
    <property type="match status" value="1"/>
</dbReference>
<dbReference type="InterPro" id="IPR029068">
    <property type="entry name" value="Glyas_Bleomycin-R_OHBP_Dase"/>
</dbReference>
<proteinExistence type="predicted"/>
<dbReference type="Gene3D" id="3.10.180.10">
    <property type="entry name" value="2,3-Dihydroxybiphenyl 1,2-Dioxygenase, domain 1"/>
    <property type="match status" value="1"/>
</dbReference>
<sequence>MIHQPRPKTIDYIEMPSHDLEATRRFFAALLGWKFDDYGPDYIAFDDGRTTGGFFRGEKSWSETISCPLIVFYASDLKATRDQVAQLGGEVTRDVFQFPGGFRFHFRAPGSGGFAVWCEKE</sequence>
<accession>A0A6J4IL74</accession>
<organism evidence="2">
    <name type="scientific">uncultured Chthoniobacterales bacterium</name>
    <dbReference type="NCBI Taxonomy" id="1836801"/>
    <lineage>
        <taxon>Bacteria</taxon>
        <taxon>Pseudomonadati</taxon>
        <taxon>Verrucomicrobiota</taxon>
        <taxon>Spartobacteria</taxon>
        <taxon>Chthoniobacterales</taxon>
        <taxon>environmental samples</taxon>
    </lineage>
</organism>
<dbReference type="PANTHER" id="PTHR33993">
    <property type="entry name" value="GLYOXALASE-RELATED"/>
    <property type="match status" value="1"/>
</dbReference>
<dbReference type="InterPro" id="IPR004360">
    <property type="entry name" value="Glyas_Fos-R_dOase_dom"/>
</dbReference>
<protein>
    <recommendedName>
        <fullName evidence="1">Glyoxalase/fosfomycin resistance/dioxygenase domain-containing protein</fullName>
    </recommendedName>
</protein>
<name>A0A6J4IL74_9BACT</name>
<dbReference type="EMBL" id="CADCTA010000086">
    <property type="protein sequence ID" value="CAA9255360.1"/>
    <property type="molecule type" value="Genomic_DNA"/>
</dbReference>
<dbReference type="SUPFAM" id="SSF54593">
    <property type="entry name" value="Glyoxalase/Bleomycin resistance protein/Dihydroxybiphenyl dioxygenase"/>
    <property type="match status" value="1"/>
</dbReference>
<dbReference type="CDD" id="cd07247">
    <property type="entry name" value="SgaA_N_like"/>
    <property type="match status" value="1"/>
</dbReference>
<reference evidence="2" key="1">
    <citation type="submission" date="2020-02" db="EMBL/GenBank/DDBJ databases">
        <authorList>
            <person name="Meier V. D."/>
        </authorList>
    </citation>
    <scope>NUCLEOTIDE SEQUENCE</scope>
    <source>
        <strain evidence="2">AVDCRST_MAG42</strain>
    </source>
</reference>
<dbReference type="AlphaFoldDB" id="A0A6J4IL74"/>
<evidence type="ECO:0000313" key="2">
    <source>
        <dbReference type="EMBL" id="CAA9255360.1"/>
    </source>
</evidence>
<evidence type="ECO:0000259" key="1">
    <source>
        <dbReference type="Pfam" id="PF00903"/>
    </source>
</evidence>
<dbReference type="Pfam" id="PF00903">
    <property type="entry name" value="Glyoxalase"/>
    <property type="match status" value="1"/>
</dbReference>
<dbReference type="InterPro" id="IPR052164">
    <property type="entry name" value="Anthracycline_SecMetBiosynth"/>
</dbReference>